<evidence type="ECO:0000313" key="3">
    <source>
        <dbReference type="Proteomes" id="UP000325286"/>
    </source>
</evidence>
<dbReference type="Gene3D" id="3.40.1260.10">
    <property type="entry name" value="DsrEFH-like"/>
    <property type="match status" value="1"/>
</dbReference>
<accession>A0A5B9QIS4</accession>
<name>A0A5B9QIS4_9BACT</name>
<feature type="chain" id="PRO_5023012232" evidence="1">
    <location>
        <begin position="21"/>
        <end position="193"/>
    </location>
</feature>
<evidence type="ECO:0000256" key="1">
    <source>
        <dbReference type="SAM" id="SignalP"/>
    </source>
</evidence>
<dbReference type="KEGG" id="rul:UC8_07620"/>
<protein>
    <submittedName>
        <fullName evidence="2">DsrE/DsrF-like family protein</fullName>
    </submittedName>
</protein>
<dbReference type="OrthoDB" id="254108at2"/>
<dbReference type="SUPFAM" id="SSF75169">
    <property type="entry name" value="DsrEFH-like"/>
    <property type="match status" value="1"/>
</dbReference>
<feature type="signal peptide" evidence="1">
    <location>
        <begin position="1"/>
        <end position="20"/>
    </location>
</feature>
<proteinExistence type="predicted"/>
<dbReference type="PANTHER" id="PTHR37691:SF1">
    <property type="entry name" value="BLR3518 PROTEIN"/>
    <property type="match status" value="1"/>
</dbReference>
<organism evidence="2 3">
    <name type="scientific">Roseimaritima ulvae</name>
    <dbReference type="NCBI Taxonomy" id="980254"/>
    <lineage>
        <taxon>Bacteria</taxon>
        <taxon>Pseudomonadati</taxon>
        <taxon>Planctomycetota</taxon>
        <taxon>Planctomycetia</taxon>
        <taxon>Pirellulales</taxon>
        <taxon>Pirellulaceae</taxon>
        <taxon>Roseimaritima</taxon>
    </lineage>
</organism>
<dbReference type="Pfam" id="PF02635">
    <property type="entry name" value="DsrE"/>
    <property type="match status" value="1"/>
</dbReference>
<dbReference type="PANTHER" id="PTHR37691">
    <property type="entry name" value="BLR3518 PROTEIN"/>
    <property type="match status" value="1"/>
</dbReference>
<gene>
    <name evidence="2" type="ORF">UC8_07620</name>
</gene>
<keyword evidence="1" id="KW-0732">Signal</keyword>
<dbReference type="Proteomes" id="UP000325286">
    <property type="component" value="Chromosome"/>
</dbReference>
<dbReference type="AlphaFoldDB" id="A0A5B9QIS4"/>
<dbReference type="InterPro" id="IPR003787">
    <property type="entry name" value="Sulphur_relay_DsrE/F-like"/>
</dbReference>
<dbReference type="EMBL" id="CP042914">
    <property type="protein sequence ID" value="QEG38804.1"/>
    <property type="molecule type" value="Genomic_DNA"/>
</dbReference>
<dbReference type="InterPro" id="IPR027396">
    <property type="entry name" value="DsrEFH-like"/>
</dbReference>
<keyword evidence="3" id="KW-1185">Reference proteome</keyword>
<reference evidence="2 3" key="1">
    <citation type="submission" date="2019-08" db="EMBL/GenBank/DDBJ databases">
        <title>Deep-cultivation of Planctomycetes and their phenomic and genomic characterization uncovers novel biology.</title>
        <authorList>
            <person name="Wiegand S."/>
            <person name="Jogler M."/>
            <person name="Boedeker C."/>
            <person name="Pinto D."/>
            <person name="Vollmers J."/>
            <person name="Rivas-Marin E."/>
            <person name="Kohn T."/>
            <person name="Peeters S.H."/>
            <person name="Heuer A."/>
            <person name="Rast P."/>
            <person name="Oberbeckmann S."/>
            <person name="Bunk B."/>
            <person name="Jeske O."/>
            <person name="Meyerdierks A."/>
            <person name="Storesund J.E."/>
            <person name="Kallscheuer N."/>
            <person name="Luecker S."/>
            <person name="Lage O.M."/>
            <person name="Pohl T."/>
            <person name="Merkel B.J."/>
            <person name="Hornburger P."/>
            <person name="Mueller R.-W."/>
            <person name="Bruemmer F."/>
            <person name="Labrenz M."/>
            <person name="Spormann A.M."/>
            <person name="Op den Camp H."/>
            <person name="Overmann J."/>
            <person name="Amann R."/>
            <person name="Jetten M.S.M."/>
            <person name="Mascher T."/>
            <person name="Medema M.H."/>
            <person name="Devos D.P."/>
            <person name="Kaster A.-K."/>
            <person name="Ovreas L."/>
            <person name="Rohde M."/>
            <person name="Galperin M.Y."/>
            <person name="Jogler C."/>
        </authorList>
    </citation>
    <scope>NUCLEOTIDE SEQUENCE [LARGE SCALE GENOMIC DNA]</scope>
    <source>
        <strain evidence="2 3">UC8</strain>
    </source>
</reference>
<sequence length="193" mass="20487" precursor="true">MKTAITFCSVLLLTATAAVAQENDPTGNPKFQHPVIGDHGGIVALPEASHQPKQNSKVLLDITSNSKSGSVIKGFDRAGLILNQYTQAGAGMDNGFKMAIILHGPATKAALSHEAYAEHTNAYLKDKGKTKNPNLELMAKLKEAGVEIFVCGQALAHHGFATTDVADEVKVAVSAATVNINLQMDNYAYIPFK</sequence>
<dbReference type="RefSeq" id="WP_084427748.1">
    <property type="nucleotide sequence ID" value="NZ_CP042914.1"/>
</dbReference>
<evidence type="ECO:0000313" key="2">
    <source>
        <dbReference type="EMBL" id="QEG38804.1"/>
    </source>
</evidence>